<evidence type="ECO:0000313" key="1">
    <source>
        <dbReference type="EMBL" id="KAB1353837.1"/>
    </source>
</evidence>
<dbReference type="EMBL" id="VLPO01000020">
    <property type="protein sequence ID" value="KAB1353837.1"/>
    <property type="molecule type" value="Genomic_DNA"/>
</dbReference>
<reference evidence="1" key="1">
    <citation type="submission" date="2019-07" db="EMBL/GenBank/DDBJ databases">
        <title>Draft genome sequence of Bacillus thuringiensis strain PT02.</title>
        <authorList>
            <person name="Nguyen H."/>
            <person name="Nguyen L.N."/>
            <person name="Nguyen H.T.T."/>
            <person name="Nguyen D.V."/>
            <person name="Le H.T.T."/>
        </authorList>
    </citation>
    <scope>NUCLEOTIDE SEQUENCE</scope>
    <source>
        <strain evidence="1">PT02</strain>
    </source>
</reference>
<accession>A0A643M0H1</accession>
<organism evidence="1">
    <name type="scientific">Bacillus thuringiensis</name>
    <dbReference type="NCBI Taxonomy" id="1428"/>
    <lineage>
        <taxon>Bacteria</taxon>
        <taxon>Bacillati</taxon>
        <taxon>Bacillota</taxon>
        <taxon>Bacilli</taxon>
        <taxon>Bacillales</taxon>
        <taxon>Bacillaceae</taxon>
        <taxon>Bacillus</taxon>
        <taxon>Bacillus cereus group</taxon>
    </lineage>
</organism>
<protein>
    <submittedName>
        <fullName evidence="1">Aspartate--ammonia ligase</fullName>
    </submittedName>
</protein>
<proteinExistence type="predicted"/>
<keyword evidence="1" id="KW-0436">Ligase</keyword>
<dbReference type="AlphaFoldDB" id="A0A643M0H1"/>
<comment type="caution">
    <text evidence="1">The sequence shown here is derived from an EMBL/GenBank/DDBJ whole genome shotgun (WGS) entry which is preliminary data.</text>
</comment>
<sequence length="48" mass="5570">MLVALYIHAVLFYCSYIVFGQLMTGPQLLAHLAQIHVWFKEYGVNIKE</sequence>
<name>A0A643M0H1_BACTU</name>
<dbReference type="KEGG" id="bthy:AQ980_24105"/>
<gene>
    <name evidence="1" type="ORF">FPG91_16615</name>
</gene>
<dbReference type="GO" id="GO:0016874">
    <property type="term" value="F:ligase activity"/>
    <property type="evidence" value="ECO:0007669"/>
    <property type="project" value="UniProtKB-KW"/>
</dbReference>